<dbReference type="GO" id="GO:0003723">
    <property type="term" value="F:RNA binding"/>
    <property type="evidence" value="ECO:0007669"/>
    <property type="project" value="UniProtKB-UniRule"/>
</dbReference>
<dbReference type="PANTHER" id="PTHR11078:SF3">
    <property type="entry name" value="ANTITERMINATION NUSB DOMAIN-CONTAINING PROTEIN"/>
    <property type="match status" value="1"/>
</dbReference>
<dbReference type="HAMAP" id="MF_00073">
    <property type="entry name" value="NusB"/>
    <property type="match status" value="1"/>
</dbReference>
<feature type="domain" description="NusB/RsmB/TIM44" evidence="7">
    <location>
        <begin position="9"/>
        <end position="142"/>
    </location>
</feature>
<evidence type="ECO:0000256" key="1">
    <source>
        <dbReference type="ARBA" id="ARBA00005952"/>
    </source>
</evidence>
<evidence type="ECO:0000256" key="5">
    <source>
        <dbReference type="ARBA" id="ARBA00023163"/>
    </source>
</evidence>
<evidence type="ECO:0000313" key="8">
    <source>
        <dbReference type="EMBL" id="MQM72885.1"/>
    </source>
</evidence>
<name>A0A6L5GRN2_9FIRM</name>
<evidence type="ECO:0000256" key="6">
    <source>
        <dbReference type="HAMAP-Rule" id="MF_00073"/>
    </source>
</evidence>
<comment type="caution">
    <text evidence="8">The sequence shown here is derived from an EMBL/GenBank/DDBJ whole genome shotgun (WGS) entry which is preliminary data.</text>
</comment>
<keyword evidence="4 6" id="KW-0805">Transcription regulation</keyword>
<evidence type="ECO:0000256" key="4">
    <source>
        <dbReference type="ARBA" id="ARBA00023015"/>
    </source>
</evidence>
<keyword evidence="3 6" id="KW-0694">RNA-binding</keyword>
<reference evidence="8" key="1">
    <citation type="journal article" date="2020" name="Appl. Environ. Microbiol.">
        <title>Medium-Chain Fatty Acid Synthesis by 'Candidatus Weimeria bifida' gen. nov., sp. nov., and 'Candidatus Pseudoramibacter fermentans' sp. nov.</title>
        <authorList>
            <person name="Scarborough M.J."/>
            <person name="Myers K.S."/>
            <person name="Donohue T.J."/>
            <person name="Noguera D.R."/>
        </authorList>
    </citation>
    <scope>NUCLEOTIDE SEQUENCE</scope>
    <source>
        <strain evidence="8">EUB1.1</strain>
    </source>
</reference>
<dbReference type="AlphaFoldDB" id="A0A6L5GRN2"/>
<comment type="similarity">
    <text evidence="1 6">Belongs to the NusB family.</text>
</comment>
<keyword evidence="2 6" id="KW-0889">Transcription antitermination</keyword>
<dbReference type="Gene3D" id="1.10.940.10">
    <property type="entry name" value="NusB-like"/>
    <property type="match status" value="1"/>
</dbReference>
<dbReference type="Pfam" id="PF01029">
    <property type="entry name" value="NusB"/>
    <property type="match status" value="1"/>
</dbReference>
<dbReference type="InterPro" id="IPR011605">
    <property type="entry name" value="NusB_fam"/>
</dbReference>
<dbReference type="InterPro" id="IPR035926">
    <property type="entry name" value="NusB-like_sf"/>
</dbReference>
<keyword evidence="5 6" id="KW-0804">Transcription</keyword>
<protein>
    <recommendedName>
        <fullName evidence="6">Transcription antitermination protein NusB</fullName>
    </recommendedName>
    <alternativeName>
        <fullName evidence="6">Antitermination factor NusB</fullName>
    </alternativeName>
</protein>
<dbReference type="PANTHER" id="PTHR11078">
    <property type="entry name" value="N UTILIZATION SUBSTANCE PROTEIN B-RELATED"/>
    <property type="match status" value="1"/>
</dbReference>
<dbReference type="EMBL" id="VOGB01000004">
    <property type="protein sequence ID" value="MQM72885.1"/>
    <property type="molecule type" value="Genomic_DNA"/>
</dbReference>
<dbReference type="NCBIfam" id="TIGR01951">
    <property type="entry name" value="nusB"/>
    <property type="match status" value="1"/>
</dbReference>
<sequence length="150" mass="17373">MNKEKRKFERELAYRAVFQIGFEDRGQSDLKAKIIATLDNGAGFADPKEDFQHDQYTYAHLLVETVIDNLETIDSEIEKYLREDWRFDRIPSAELAAMRIGAAEMMYLGLPIEIAVNEAVELAKKYCDEKSYRYINGILNNLGKHFSNKN</sequence>
<proteinExistence type="inferred from homology"/>
<evidence type="ECO:0000256" key="2">
    <source>
        <dbReference type="ARBA" id="ARBA00022814"/>
    </source>
</evidence>
<dbReference type="InterPro" id="IPR006027">
    <property type="entry name" value="NusB_RsmB_TIM44"/>
</dbReference>
<dbReference type="GO" id="GO:0006353">
    <property type="term" value="P:DNA-templated transcription termination"/>
    <property type="evidence" value="ECO:0007669"/>
    <property type="project" value="UniProtKB-UniRule"/>
</dbReference>
<dbReference type="Proteomes" id="UP000473648">
    <property type="component" value="Unassembled WGS sequence"/>
</dbReference>
<keyword evidence="9" id="KW-1185">Reference proteome</keyword>
<organism evidence="8 9">
    <name type="scientific">Candidatus Pseudoramibacter fermentans</name>
    <dbReference type="NCBI Taxonomy" id="2594427"/>
    <lineage>
        <taxon>Bacteria</taxon>
        <taxon>Bacillati</taxon>
        <taxon>Bacillota</taxon>
        <taxon>Clostridia</taxon>
        <taxon>Eubacteriales</taxon>
        <taxon>Eubacteriaceae</taxon>
        <taxon>Pseudoramibacter</taxon>
    </lineage>
</organism>
<accession>A0A6L5GRN2</accession>
<evidence type="ECO:0000256" key="3">
    <source>
        <dbReference type="ARBA" id="ARBA00022884"/>
    </source>
</evidence>
<comment type="function">
    <text evidence="6">Involved in transcription antitermination. Required for transcription of ribosomal RNA (rRNA) genes. Binds specifically to the boxA antiterminator sequence of the ribosomal RNA (rrn) operons.</text>
</comment>
<dbReference type="GO" id="GO:0031564">
    <property type="term" value="P:transcription antitermination"/>
    <property type="evidence" value="ECO:0007669"/>
    <property type="project" value="UniProtKB-KW"/>
</dbReference>
<evidence type="ECO:0000313" key="9">
    <source>
        <dbReference type="Proteomes" id="UP000473648"/>
    </source>
</evidence>
<evidence type="ECO:0000259" key="7">
    <source>
        <dbReference type="Pfam" id="PF01029"/>
    </source>
</evidence>
<gene>
    <name evidence="6 8" type="primary">nusB</name>
    <name evidence="8" type="ORF">FRC53_05585</name>
</gene>
<dbReference type="GO" id="GO:0005829">
    <property type="term" value="C:cytosol"/>
    <property type="evidence" value="ECO:0007669"/>
    <property type="project" value="TreeGrafter"/>
</dbReference>
<dbReference type="SUPFAM" id="SSF48013">
    <property type="entry name" value="NusB-like"/>
    <property type="match status" value="1"/>
</dbReference>